<dbReference type="SMART" id="SM00409">
    <property type="entry name" value="IG"/>
    <property type="match status" value="8"/>
</dbReference>
<feature type="transmembrane region" description="Helical" evidence="3">
    <location>
        <begin position="65"/>
        <end position="93"/>
    </location>
</feature>
<organism evidence="5 6">
    <name type="scientific">Mytilus galloprovincialis</name>
    <name type="common">Mediterranean mussel</name>
    <dbReference type="NCBI Taxonomy" id="29158"/>
    <lineage>
        <taxon>Eukaryota</taxon>
        <taxon>Metazoa</taxon>
        <taxon>Spiralia</taxon>
        <taxon>Lophotrochozoa</taxon>
        <taxon>Mollusca</taxon>
        <taxon>Bivalvia</taxon>
        <taxon>Autobranchia</taxon>
        <taxon>Pteriomorphia</taxon>
        <taxon>Mytilida</taxon>
        <taxon>Mytiloidea</taxon>
        <taxon>Mytilidae</taxon>
        <taxon>Mytilinae</taxon>
        <taxon>Mytilus</taxon>
    </lineage>
</organism>
<dbReference type="EMBL" id="UYJE01009737">
    <property type="protein sequence ID" value="VDI76172.1"/>
    <property type="molecule type" value="Genomic_DNA"/>
</dbReference>
<dbReference type="InterPro" id="IPR013783">
    <property type="entry name" value="Ig-like_fold"/>
</dbReference>
<dbReference type="Gene3D" id="2.60.40.10">
    <property type="entry name" value="Immunoglobulins"/>
    <property type="match status" value="8"/>
</dbReference>
<feature type="domain" description="Ig-like" evidence="4">
    <location>
        <begin position="1038"/>
        <end position="1133"/>
    </location>
</feature>
<dbReference type="GO" id="GO:0030424">
    <property type="term" value="C:axon"/>
    <property type="evidence" value="ECO:0007669"/>
    <property type="project" value="TreeGrafter"/>
</dbReference>
<dbReference type="CDD" id="cd00096">
    <property type="entry name" value="Ig"/>
    <property type="match status" value="5"/>
</dbReference>
<gene>
    <name evidence="5" type="ORF">MGAL_10B036589</name>
</gene>
<dbReference type="InterPro" id="IPR003598">
    <property type="entry name" value="Ig_sub2"/>
</dbReference>
<keyword evidence="6" id="KW-1185">Reference proteome</keyword>
<dbReference type="InterPro" id="IPR007110">
    <property type="entry name" value="Ig-like_dom"/>
</dbReference>
<keyword evidence="1" id="KW-0732">Signal</keyword>
<dbReference type="Pfam" id="PF07679">
    <property type="entry name" value="I-set"/>
    <property type="match status" value="2"/>
</dbReference>
<evidence type="ECO:0000256" key="3">
    <source>
        <dbReference type="SAM" id="Phobius"/>
    </source>
</evidence>
<reference evidence="5" key="1">
    <citation type="submission" date="2018-11" db="EMBL/GenBank/DDBJ databases">
        <authorList>
            <person name="Alioto T."/>
            <person name="Alioto T."/>
        </authorList>
    </citation>
    <scope>NUCLEOTIDE SEQUENCE</scope>
</reference>
<dbReference type="GO" id="GO:0005886">
    <property type="term" value="C:plasma membrane"/>
    <property type="evidence" value="ECO:0007669"/>
    <property type="project" value="TreeGrafter"/>
</dbReference>
<dbReference type="PANTHER" id="PTHR45080">
    <property type="entry name" value="CONTACTIN 5"/>
    <property type="match status" value="1"/>
</dbReference>
<feature type="domain" description="Ig-like" evidence="4">
    <location>
        <begin position="1262"/>
        <end position="1326"/>
    </location>
</feature>
<comment type="caution">
    <text evidence="5">The sequence shown here is derived from an EMBL/GenBank/DDBJ whole genome shotgun (WGS) entry which is preliminary data.</text>
</comment>
<dbReference type="GO" id="GO:0008046">
    <property type="term" value="F:axon guidance receptor activity"/>
    <property type="evidence" value="ECO:0007669"/>
    <property type="project" value="TreeGrafter"/>
</dbReference>
<name>A0A8B6HAX9_MYTGA</name>
<keyword evidence="3" id="KW-1133">Transmembrane helix</keyword>
<keyword evidence="3" id="KW-0812">Transmembrane</keyword>
<dbReference type="InterPro" id="IPR013098">
    <property type="entry name" value="Ig_I-set"/>
</dbReference>
<protein>
    <recommendedName>
        <fullName evidence="4">Ig-like domain-containing protein</fullName>
    </recommendedName>
</protein>
<dbReference type="SUPFAM" id="SSF48726">
    <property type="entry name" value="Immunoglobulin"/>
    <property type="match status" value="8"/>
</dbReference>
<dbReference type="PANTHER" id="PTHR45080:SF8">
    <property type="entry name" value="IG-LIKE DOMAIN-CONTAINING PROTEIN"/>
    <property type="match status" value="1"/>
</dbReference>
<feature type="domain" description="Ig-like" evidence="4">
    <location>
        <begin position="307"/>
        <end position="398"/>
    </location>
</feature>
<keyword evidence="3" id="KW-0472">Membrane</keyword>
<dbReference type="SMART" id="SM00406">
    <property type="entry name" value="IGv"/>
    <property type="match status" value="4"/>
</dbReference>
<dbReference type="PROSITE" id="PS50835">
    <property type="entry name" value="IG_LIKE"/>
    <property type="match status" value="8"/>
</dbReference>
<feature type="domain" description="Ig-like" evidence="4">
    <location>
        <begin position="1138"/>
        <end position="1230"/>
    </location>
</feature>
<keyword evidence="2" id="KW-1015">Disulfide bond</keyword>
<dbReference type="GO" id="GO:0007156">
    <property type="term" value="P:homophilic cell adhesion via plasma membrane adhesion molecules"/>
    <property type="evidence" value="ECO:0007669"/>
    <property type="project" value="TreeGrafter"/>
</dbReference>
<evidence type="ECO:0000313" key="6">
    <source>
        <dbReference type="Proteomes" id="UP000596742"/>
    </source>
</evidence>
<feature type="domain" description="Ig-like" evidence="4">
    <location>
        <begin position="846"/>
        <end position="934"/>
    </location>
</feature>
<evidence type="ECO:0000259" key="4">
    <source>
        <dbReference type="PROSITE" id="PS50835"/>
    </source>
</evidence>
<feature type="domain" description="Ig-like" evidence="4">
    <location>
        <begin position="939"/>
        <end position="1033"/>
    </location>
</feature>
<evidence type="ECO:0000313" key="5">
    <source>
        <dbReference type="EMBL" id="VDI76172.1"/>
    </source>
</evidence>
<dbReference type="SMART" id="SM00408">
    <property type="entry name" value="IGc2"/>
    <property type="match status" value="8"/>
</dbReference>
<dbReference type="InterPro" id="IPR050958">
    <property type="entry name" value="Cell_Adh-Cytoskel_Orgn"/>
</dbReference>
<dbReference type="InterPro" id="IPR036179">
    <property type="entry name" value="Ig-like_dom_sf"/>
</dbReference>
<accession>A0A8B6HAX9</accession>
<evidence type="ECO:0000256" key="2">
    <source>
        <dbReference type="ARBA" id="ARBA00023157"/>
    </source>
</evidence>
<dbReference type="InterPro" id="IPR013106">
    <property type="entry name" value="Ig_V-set"/>
</dbReference>
<dbReference type="GO" id="GO:0050808">
    <property type="term" value="P:synapse organization"/>
    <property type="evidence" value="ECO:0007669"/>
    <property type="project" value="TreeGrafter"/>
</dbReference>
<feature type="domain" description="Ig-like" evidence="4">
    <location>
        <begin position="111"/>
        <end position="202"/>
    </location>
</feature>
<dbReference type="Proteomes" id="UP000596742">
    <property type="component" value="Unassembled WGS sequence"/>
</dbReference>
<proteinExistence type="predicted"/>
<evidence type="ECO:0000256" key="1">
    <source>
        <dbReference type="ARBA" id="ARBA00022729"/>
    </source>
</evidence>
<dbReference type="OrthoDB" id="10010359at2759"/>
<sequence>MTLCYKVTCGYACFLNLWADELVKTEYNTEANITKTNPPHTQYRLSEILQTSHNSKMYCLKQVDIIAAISCLIASLMWDIFLLKLLSVVLIAFELKNFWWNRVERERKRSLEASITSSTNDVMKGSSHTITVMVPEKSMPSHFNWTRDTIDLSKSVPGKYLFGNLPNPSLTIINFSSKDAGEYICHVHNDITNESSNSLHLNCIESLTIHITTANEYVANGRDHTINCTISGTPKATRLSWSKLNNSGQEQVINSCKYPEKYLGGTLDNPTLTVIGFNFDDDGKYLCKVENSAGETQSNTVQLSCIEKLLVHTKINETGIETDSKKTIECTLSGRATSILWLRIPHGTVKHEIESSGCLRGTLSPQSILIDEIRSEHGGMYICCAANEAGIVSSNEIVVHYRRNSSETEEACDNYHRLVGCIMDIGINVLRNYFENCVLQGNSFTDYLSKRLHIFLHICNGFHKKCCKKCDLCKKGQEYDKRNFNKNELERLFIEDKTKSKHGKKDGVDYCCCSYEPLPGVNVNSLDISLMCNIINTFVDRINHESELSSINGIRNIRNEIFHMSDSKSIGTCDFNTMWSKLSSNITIIAIRTSKEEEIKVKEQISHEEKKVRVSEDDLKHKQLCLDYWRDKCLEFEQQQADKFETHFGEVFRDMLNASDDNTAFGSISEIVKSMGHYNSEDGSYEIEICGNVGATNLFKEKEIATLSGIKEETTSLQTGEDVVMNESNDNNVVRNYSDERSETTYSTSEETKTIPVLFNIDVPNDWDMDKIMKTIEDIRNYNTDDDIKIKSYSLTDLQIIAEILKRKLPKMKIQPAIGNFIKRILKGLQADTKEKALIKVSVLAPEKLKLQLIKKEAKVLKGSRHTIVCEISGKPRATKIWWTKNDVEQIDGDSDGLKATLVFEEFLLTDEGCYKCHATNPAGTFYSDPMSLICIGVPIIQISTEKQPVIRKSNQTLTCKVSGKPPPNQVSWKKIINGIETEIDLQKEKYAGGTINCPSLTIKNFDTEDEGTYICQATNEAGKGCSQTLQLSYIERPTVLINNGRQTVIRGCNHTIKCTISGKPPPSIIAWIKGSNGDETFIDDLASEKYSGGTINCPSLTIKDFDKSNEGTYICQATNDVGNGRSEGIFISCIEKPDIVIHISADEQQVNNGSDFTLACTISGTTEKNEISWIKNAKILDLQPEKYSGGTIDSPSLTIKNFDKEDEGTYICQAANEAGQGKSKEILLSCIEKLPVHKQQANTGSNQLLRYEASTKQTVQTIVWIKKGAGGEEIVDLTNKTKYSGGTTSRRSLRIKDIDTSDEGIYFCKASNESMSWSSREIHLSCYDSVLNTDHDTTTTAENKFIQLGNQKFEKCNYFKLDSCATENGVIFNDGNIVLHDRNSKQLRVIDQEGKEQDTFNIETEHIASPTIRIEPFGESRVAIYKTEENSDFNYIILYNIKTKQTESKQKIKRYYRSFSVLEDHFILSDTTSNIYILDDNCKKIYEQNLFLTGTIILHTTNKSMFAVDRDGKLYGYAYHKENDSNRFTKVFKSKLPNPEMITSCTSVKGDKLLIITDKIYLFHTNIQKAEATVVDLAFDLRAPQIISYNICCGKLLICDADKGVFLFNECRL</sequence>
<dbReference type="SUPFAM" id="SSF69322">
    <property type="entry name" value="Tricorn protease domain 2"/>
    <property type="match status" value="1"/>
</dbReference>
<dbReference type="GO" id="GO:0043025">
    <property type="term" value="C:neuronal cell body"/>
    <property type="evidence" value="ECO:0007669"/>
    <property type="project" value="TreeGrafter"/>
</dbReference>
<dbReference type="InterPro" id="IPR003599">
    <property type="entry name" value="Ig_sub"/>
</dbReference>
<feature type="domain" description="Ig-like" evidence="4">
    <location>
        <begin position="205"/>
        <end position="304"/>
    </location>
</feature>
<dbReference type="Pfam" id="PF13927">
    <property type="entry name" value="Ig_3"/>
    <property type="match status" value="4"/>
</dbReference>